<keyword evidence="4" id="KW-0812">Transmembrane</keyword>
<keyword evidence="6" id="KW-1185">Reference proteome</keyword>
<comment type="cofactor">
    <cofactor evidence="3">
        <name>heme</name>
        <dbReference type="ChEBI" id="CHEBI:30413"/>
    </cofactor>
</comment>
<dbReference type="AlphaFoldDB" id="A0A2K1QU69"/>
<evidence type="ECO:0000256" key="3">
    <source>
        <dbReference type="PIRSR" id="PIRSR602401-1"/>
    </source>
</evidence>
<comment type="caution">
    <text evidence="5">The sequence shown here is derived from an EMBL/GenBank/DDBJ whole genome shotgun (WGS) entry which is preliminary data.</text>
</comment>
<keyword evidence="4" id="KW-0472">Membrane</keyword>
<dbReference type="PANTHER" id="PTHR24305:SF96">
    <property type="entry name" value="CYTOCHROME P450 MONOOXYGENASE STCB-RELATED"/>
    <property type="match status" value="1"/>
</dbReference>
<dbReference type="InterPro" id="IPR050121">
    <property type="entry name" value="Cytochrome_P450_monoxygenase"/>
</dbReference>
<accession>A0A2K1QU69</accession>
<keyword evidence="3" id="KW-0479">Metal-binding</keyword>
<dbReference type="InterPro" id="IPR036396">
    <property type="entry name" value="Cyt_P450_sf"/>
</dbReference>
<dbReference type="EMBL" id="NKHZ01000039">
    <property type="protein sequence ID" value="PNS18602.1"/>
    <property type="molecule type" value="Genomic_DNA"/>
</dbReference>
<name>A0A2K1QU69_9PEZI</name>
<dbReference type="Gene3D" id="1.10.630.10">
    <property type="entry name" value="Cytochrome P450"/>
    <property type="match status" value="1"/>
</dbReference>
<reference evidence="5 6" key="1">
    <citation type="submission" date="2017-06" db="EMBL/GenBank/DDBJ databases">
        <title>Draft genome sequence of a variant of Elsinoe murrayae.</title>
        <authorList>
            <person name="Cheng Q."/>
        </authorList>
    </citation>
    <scope>NUCLEOTIDE SEQUENCE [LARGE SCALE GENOMIC DNA]</scope>
    <source>
        <strain evidence="5 6">CQ-2017a</strain>
    </source>
</reference>
<dbReference type="GO" id="GO:0005506">
    <property type="term" value="F:iron ion binding"/>
    <property type="evidence" value="ECO:0007669"/>
    <property type="project" value="InterPro"/>
</dbReference>
<feature type="transmembrane region" description="Helical" evidence="4">
    <location>
        <begin position="18"/>
        <end position="36"/>
    </location>
</feature>
<dbReference type="InParanoid" id="A0A2K1QU69"/>
<dbReference type="OrthoDB" id="1470350at2759"/>
<dbReference type="Pfam" id="PF00067">
    <property type="entry name" value="p450"/>
    <property type="match status" value="1"/>
</dbReference>
<keyword evidence="3" id="KW-0408">Iron</keyword>
<keyword evidence="3" id="KW-0349">Heme</keyword>
<evidence type="ECO:0000313" key="6">
    <source>
        <dbReference type="Proteomes" id="UP000243797"/>
    </source>
</evidence>
<proteinExistence type="inferred from homology"/>
<keyword evidence="2" id="KW-0560">Oxidoreductase</keyword>
<dbReference type="GO" id="GO:0004497">
    <property type="term" value="F:monooxygenase activity"/>
    <property type="evidence" value="ECO:0007669"/>
    <property type="project" value="InterPro"/>
</dbReference>
<dbReference type="PRINTS" id="PR00463">
    <property type="entry name" value="EP450I"/>
</dbReference>
<evidence type="ECO:0000256" key="1">
    <source>
        <dbReference type="ARBA" id="ARBA00010617"/>
    </source>
</evidence>
<protein>
    <submittedName>
        <fullName evidence="5">Isotrichodermin C-15 hydroxylase</fullName>
    </submittedName>
</protein>
<evidence type="ECO:0000256" key="4">
    <source>
        <dbReference type="SAM" id="Phobius"/>
    </source>
</evidence>
<evidence type="ECO:0000256" key="2">
    <source>
        <dbReference type="ARBA" id="ARBA00023002"/>
    </source>
</evidence>
<comment type="similarity">
    <text evidence="1">Belongs to the cytochrome P450 family.</text>
</comment>
<dbReference type="InterPro" id="IPR002401">
    <property type="entry name" value="Cyt_P450_E_grp-I"/>
</dbReference>
<organism evidence="5 6">
    <name type="scientific">Sphaceloma murrayae</name>
    <dbReference type="NCBI Taxonomy" id="2082308"/>
    <lineage>
        <taxon>Eukaryota</taxon>
        <taxon>Fungi</taxon>
        <taxon>Dikarya</taxon>
        <taxon>Ascomycota</taxon>
        <taxon>Pezizomycotina</taxon>
        <taxon>Dothideomycetes</taxon>
        <taxon>Dothideomycetidae</taxon>
        <taxon>Myriangiales</taxon>
        <taxon>Elsinoaceae</taxon>
        <taxon>Sphaceloma</taxon>
    </lineage>
</organism>
<dbReference type="Proteomes" id="UP000243797">
    <property type="component" value="Unassembled WGS sequence"/>
</dbReference>
<dbReference type="GO" id="GO:0020037">
    <property type="term" value="F:heme binding"/>
    <property type="evidence" value="ECO:0007669"/>
    <property type="project" value="InterPro"/>
</dbReference>
<evidence type="ECO:0000313" key="5">
    <source>
        <dbReference type="EMBL" id="PNS18602.1"/>
    </source>
</evidence>
<dbReference type="STRING" id="2082308.A0A2K1QU69"/>
<feature type="binding site" description="axial binding residue" evidence="3">
    <location>
        <position position="449"/>
    </location>
    <ligand>
        <name>heme</name>
        <dbReference type="ChEBI" id="CHEBI:30413"/>
    </ligand>
    <ligandPart>
        <name>Fe</name>
        <dbReference type="ChEBI" id="CHEBI:18248"/>
    </ligandPart>
</feature>
<sequence length="548" mass="61619">MAGIDIAKEVATLTPKKAVGLLFGAYILYSIIRIIYRGQTSPLRHLPGPWYTKYTHYVLMWKVMAGQRDFYIDHLHQKYGQTVRTTPTEADFMDAESFKKIHHVSSKFIKDPWYEAVNFLPRPSIFNTRDPKDHGERRRVLAKNFTVAHLRTHFDPMVRELCASAVEKIVLRGQRDGETDLLDWVRLACSDVIGKTIFGESFGMIENEKRNEHIRVLDVVLLFGGFTSEMPWLRSVCSILPFKAIQEAYNSVDFILNGAQPAVDNARSSTNTNHKTILASCIQDQIVGKEKGVPQWDDTHIKIEALTLHIAGAGASATNIGFCWWQLLELPDLMHRLEAEAAALPPDFDDKMIEERCPLLEATLHESLRLWAAVPSSLPRLAPPEGAVLGGYAIPAGTTVCTQAYSMHRDPMYWDNPMKFDPSRFLPGAKLHKDARSILSGFGAGAYSCLGNNIAKMKFRYMTVMLLRMAPGLKSHKDQPALKEENMLTWIAILPKTNKILGDFSDVDWSRSLPIVGDKQRENGTVPIQGRGEKEVEVMVQSTAQSVL</sequence>
<keyword evidence="4" id="KW-1133">Transmembrane helix</keyword>
<dbReference type="InterPro" id="IPR001128">
    <property type="entry name" value="Cyt_P450"/>
</dbReference>
<gene>
    <name evidence="5" type="ORF">CAC42_5141</name>
</gene>
<dbReference type="PANTHER" id="PTHR24305">
    <property type="entry name" value="CYTOCHROME P450"/>
    <property type="match status" value="1"/>
</dbReference>
<dbReference type="GO" id="GO:0016705">
    <property type="term" value="F:oxidoreductase activity, acting on paired donors, with incorporation or reduction of molecular oxygen"/>
    <property type="evidence" value="ECO:0007669"/>
    <property type="project" value="InterPro"/>
</dbReference>
<dbReference type="SUPFAM" id="SSF48264">
    <property type="entry name" value="Cytochrome P450"/>
    <property type="match status" value="1"/>
</dbReference>